<keyword evidence="1" id="KW-0812">Transmembrane</keyword>
<sequence length="283" mass="32872">MIEKIMSKLGMVVLWCIVIIYGIGVITHICSDIIGVVVLVILAVISIIFVLYAKRYKIWFKRQVKMLSTICEKSPNDSHIMHEEQLTESFDSANFFVQYKPETKEFFFRSYYYFIFPDYVKTWSKAVKEIQALVSKEAPKTKVEVNSVGQIGKDFTLIMSPKDAKKSFLLSLAHLCIRLRSQLPCNNKILIYKFYFKIKVFDTICYGEFDGVRVSRAITISADGNYCVANVYVDSCFPEDFIKHNPPMSFILQYDLYSIETNMLVSKEEFDAYWEKCKDLCES</sequence>
<proteinExistence type="predicted"/>
<reference evidence="2" key="1">
    <citation type="submission" date="2022-07" db="EMBL/GenBank/DDBJ databases">
        <title>Prevotella copri.</title>
        <authorList>
            <person name="Yang C."/>
        </authorList>
    </citation>
    <scope>NUCLEOTIDE SEQUENCE</scope>
    <source>
        <strain evidence="2">HF1805</strain>
    </source>
</reference>
<evidence type="ECO:0000313" key="3">
    <source>
        <dbReference type="Proteomes" id="UP001205506"/>
    </source>
</evidence>
<dbReference type="EMBL" id="JANDWU010000064">
    <property type="protein sequence ID" value="MCP9550926.1"/>
    <property type="molecule type" value="Genomic_DNA"/>
</dbReference>
<keyword evidence="1" id="KW-1133">Transmembrane helix</keyword>
<dbReference type="AlphaFoldDB" id="A0AAW5IHB4"/>
<dbReference type="RefSeq" id="WP_254971807.1">
    <property type="nucleotide sequence ID" value="NZ_JANDWU010000064.1"/>
</dbReference>
<name>A0AAW5IHB4_9BACT</name>
<feature type="transmembrane region" description="Helical" evidence="1">
    <location>
        <begin position="9"/>
        <end position="27"/>
    </location>
</feature>
<organism evidence="2 3">
    <name type="scientific">Segatella copri</name>
    <dbReference type="NCBI Taxonomy" id="165179"/>
    <lineage>
        <taxon>Bacteria</taxon>
        <taxon>Pseudomonadati</taxon>
        <taxon>Bacteroidota</taxon>
        <taxon>Bacteroidia</taxon>
        <taxon>Bacteroidales</taxon>
        <taxon>Prevotellaceae</taxon>
        <taxon>Segatella</taxon>
    </lineage>
</organism>
<gene>
    <name evidence="2" type="ORF">NNC68_15890</name>
</gene>
<evidence type="ECO:0000256" key="1">
    <source>
        <dbReference type="SAM" id="Phobius"/>
    </source>
</evidence>
<keyword evidence="1" id="KW-0472">Membrane</keyword>
<dbReference type="Proteomes" id="UP001205506">
    <property type="component" value="Unassembled WGS sequence"/>
</dbReference>
<protein>
    <submittedName>
        <fullName evidence="2">Uncharacterized protein</fullName>
    </submittedName>
</protein>
<evidence type="ECO:0000313" key="2">
    <source>
        <dbReference type="EMBL" id="MCP9550926.1"/>
    </source>
</evidence>
<feature type="transmembrane region" description="Helical" evidence="1">
    <location>
        <begin position="33"/>
        <end position="53"/>
    </location>
</feature>
<comment type="caution">
    <text evidence="2">The sequence shown here is derived from an EMBL/GenBank/DDBJ whole genome shotgun (WGS) entry which is preliminary data.</text>
</comment>
<accession>A0AAW5IHB4</accession>